<proteinExistence type="predicted"/>
<accession>M7C1A7</accession>
<dbReference type="AlphaFoldDB" id="M7C1A7"/>
<dbReference type="Gene3D" id="1.10.287.3160">
    <property type="match status" value="1"/>
</dbReference>
<organism evidence="1 2">
    <name type="scientific">Chelonia mydas</name>
    <name type="common">Green sea-turtle</name>
    <name type="synonym">Chelonia agassizi</name>
    <dbReference type="NCBI Taxonomy" id="8469"/>
    <lineage>
        <taxon>Eukaryota</taxon>
        <taxon>Metazoa</taxon>
        <taxon>Chordata</taxon>
        <taxon>Craniata</taxon>
        <taxon>Vertebrata</taxon>
        <taxon>Euteleostomi</taxon>
        <taxon>Archelosauria</taxon>
        <taxon>Testudinata</taxon>
        <taxon>Testudines</taxon>
        <taxon>Cryptodira</taxon>
        <taxon>Durocryptodira</taxon>
        <taxon>Americhelydia</taxon>
        <taxon>Chelonioidea</taxon>
        <taxon>Cheloniidae</taxon>
        <taxon>Chelonia</taxon>
    </lineage>
</organism>
<dbReference type="Proteomes" id="UP000031443">
    <property type="component" value="Unassembled WGS sequence"/>
</dbReference>
<feature type="non-terminal residue" evidence="1">
    <location>
        <position position="1"/>
    </location>
</feature>
<evidence type="ECO:0000313" key="2">
    <source>
        <dbReference type="Proteomes" id="UP000031443"/>
    </source>
</evidence>
<keyword evidence="2" id="KW-1185">Reference proteome</keyword>
<gene>
    <name evidence="1" type="ORF">UY3_08677</name>
</gene>
<evidence type="ECO:0000313" key="1">
    <source>
        <dbReference type="EMBL" id="EMP34172.1"/>
    </source>
</evidence>
<sequence length="183" mass="20715">LEFLFSYPTLNFLVVEAVNKRGSQDTSESTLFTKDHKRLDSFGLKSYTVATLQVRMVNHQAVLAKYDYVNYKKCNSFIGHLPEEYCDQFQATIQEGQLAAQTSHRAALDTADTAAQSIPAAVVMRRAMRRASWLQMSGFLREVQSTIEDLPFDGCKLFAYSTDAPLHFKGLESHAEISWNLYS</sequence>
<protein>
    <submittedName>
        <fullName evidence="1">Uncharacterized protein</fullName>
    </submittedName>
</protein>
<reference evidence="2" key="1">
    <citation type="journal article" date="2013" name="Nat. Genet.">
        <title>The draft genomes of soft-shell turtle and green sea turtle yield insights into the development and evolution of the turtle-specific body plan.</title>
        <authorList>
            <person name="Wang Z."/>
            <person name="Pascual-Anaya J."/>
            <person name="Zadissa A."/>
            <person name="Li W."/>
            <person name="Niimura Y."/>
            <person name="Huang Z."/>
            <person name="Li C."/>
            <person name="White S."/>
            <person name="Xiong Z."/>
            <person name="Fang D."/>
            <person name="Wang B."/>
            <person name="Ming Y."/>
            <person name="Chen Y."/>
            <person name="Zheng Y."/>
            <person name="Kuraku S."/>
            <person name="Pignatelli M."/>
            <person name="Herrero J."/>
            <person name="Beal K."/>
            <person name="Nozawa M."/>
            <person name="Li Q."/>
            <person name="Wang J."/>
            <person name="Zhang H."/>
            <person name="Yu L."/>
            <person name="Shigenobu S."/>
            <person name="Wang J."/>
            <person name="Liu J."/>
            <person name="Flicek P."/>
            <person name="Searle S."/>
            <person name="Wang J."/>
            <person name="Kuratani S."/>
            <person name="Yin Y."/>
            <person name="Aken B."/>
            <person name="Zhang G."/>
            <person name="Irie N."/>
        </authorList>
    </citation>
    <scope>NUCLEOTIDE SEQUENCE [LARGE SCALE GENOMIC DNA]</scope>
</reference>
<name>M7C1A7_CHEMY</name>
<dbReference type="EMBL" id="KB533688">
    <property type="protein sequence ID" value="EMP34172.1"/>
    <property type="molecule type" value="Genomic_DNA"/>
</dbReference>